<dbReference type="EMBL" id="JANJYI010000001">
    <property type="protein sequence ID" value="KAK2661620.1"/>
    <property type="molecule type" value="Genomic_DNA"/>
</dbReference>
<name>A0AAD9XLF7_9ROSI</name>
<evidence type="ECO:0008006" key="3">
    <source>
        <dbReference type="Google" id="ProtNLM"/>
    </source>
</evidence>
<keyword evidence="2" id="KW-1185">Reference proteome</keyword>
<reference evidence="1" key="1">
    <citation type="journal article" date="2023" name="Plant J.">
        <title>Genome sequences and population genomics provide insights into the demographic history, inbreeding, and mutation load of two 'living fossil' tree species of Dipteronia.</title>
        <authorList>
            <person name="Feng Y."/>
            <person name="Comes H.P."/>
            <person name="Chen J."/>
            <person name="Zhu S."/>
            <person name="Lu R."/>
            <person name="Zhang X."/>
            <person name="Li P."/>
            <person name="Qiu J."/>
            <person name="Olsen K.M."/>
            <person name="Qiu Y."/>
        </authorList>
    </citation>
    <scope>NUCLEOTIDE SEQUENCE</scope>
    <source>
        <strain evidence="1">KIB01</strain>
    </source>
</reference>
<protein>
    <recommendedName>
        <fullName evidence="3">Reverse transcriptase</fullName>
    </recommendedName>
</protein>
<dbReference type="Proteomes" id="UP001280121">
    <property type="component" value="Unassembled WGS sequence"/>
</dbReference>
<gene>
    <name evidence="1" type="ORF">Ddye_000194</name>
</gene>
<dbReference type="AlphaFoldDB" id="A0AAD9XLF7"/>
<organism evidence="1 2">
    <name type="scientific">Dipteronia dyeriana</name>
    <dbReference type="NCBI Taxonomy" id="168575"/>
    <lineage>
        <taxon>Eukaryota</taxon>
        <taxon>Viridiplantae</taxon>
        <taxon>Streptophyta</taxon>
        <taxon>Embryophyta</taxon>
        <taxon>Tracheophyta</taxon>
        <taxon>Spermatophyta</taxon>
        <taxon>Magnoliopsida</taxon>
        <taxon>eudicotyledons</taxon>
        <taxon>Gunneridae</taxon>
        <taxon>Pentapetalae</taxon>
        <taxon>rosids</taxon>
        <taxon>malvids</taxon>
        <taxon>Sapindales</taxon>
        <taxon>Sapindaceae</taxon>
        <taxon>Hippocastanoideae</taxon>
        <taxon>Acereae</taxon>
        <taxon>Dipteronia</taxon>
    </lineage>
</organism>
<evidence type="ECO:0000313" key="1">
    <source>
        <dbReference type="EMBL" id="KAK2661620.1"/>
    </source>
</evidence>
<comment type="caution">
    <text evidence="1">The sequence shown here is derived from an EMBL/GenBank/DDBJ whole genome shotgun (WGS) entry which is preliminary data.</text>
</comment>
<evidence type="ECO:0000313" key="2">
    <source>
        <dbReference type="Proteomes" id="UP001280121"/>
    </source>
</evidence>
<proteinExistence type="predicted"/>
<accession>A0AAD9XLF7</accession>
<sequence>MDRVLDGIQPGLSSCSIRCLDAMFTGDKASAMTITNKLRLALNDVISDTQCAFIPGQLISDNTIVGFKCLQGLKRRKRKKGSMTIKLNMAKAYDRVE</sequence>